<organism evidence="1 2">
    <name type="scientific">Flavobacterium fluvii</name>
    <dbReference type="NCBI Taxonomy" id="468056"/>
    <lineage>
        <taxon>Bacteria</taxon>
        <taxon>Pseudomonadati</taxon>
        <taxon>Bacteroidota</taxon>
        <taxon>Flavobacteriia</taxon>
        <taxon>Flavobacteriales</taxon>
        <taxon>Flavobacteriaceae</taxon>
        <taxon>Flavobacterium</taxon>
    </lineage>
</organism>
<evidence type="ECO:0000313" key="1">
    <source>
        <dbReference type="EMBL" id="SHF85015.1"/>
    </source>
</evidence>
<dbReference type="OrthoDB" id="1091929at2"/>
<protein>
    <submittedName>
        <fullName evidence="1">Uncharacterized protein</fullName>
    </submittedName>
</protein>
<accession>A0A1M5F0E7</accession>
<reference evidence="2" key="1">
    <citation type="submission" date="2016-11" db="EMBL/GenBank/DDBJ databases">
        <authorList>
            <person name="Varghese N."/>
            <person name="Submissions S."/>
        </authorList>
    </citation>
    <scope>NUCLEOTIDE SEQUENCE [LARGE SCALE GENOMIC DNA]</scope>
    <source>
        <strain evidence="2">DSM 19978</strain>
    </source>
</reference>
<dbReference type="AlphaFoldDB" id="A0A1M5F0E7"/>
<dbReference type="STRING" id="468056.SAMN05443549_101569"/>
<dbReference type="RefSeq" id="WP_073367757.1">
    <property type="nucleotide sequence ID" value="NZ_FQWB01000001.1"/>
</dbReference>
<dbReference type="Proteomes" id="UP000184516">
    <property type="component" value="Unassembled WGS sequence"/>
</dbReference>
<evidence type="ECO:0000313" key="2">
    <source>
        <dbReference type="Proteomes" id="UP000184516"/>
    </source>
</evidence>
<gene>
    <name evidence="1" type="ORF">SAMN05443549_101569</name>
</gene>
<dbReference type="EMBL" id="FQWB01000001">
    <property type="protein sequence ID" value="SHF85015.1"/>
    <property type="molecule type" value="Genomic_DNA"/>
</dbReference>
<keyword evidence="2" id="KW-1185">Reference proteome</keyword>
<proteinExistence type="predicted"/>
<sequence length="238" mass="28109">MIRNSSTFGIEKTPSLDVIYENLVQVFDENIHGFFEFKNENEKINEDLLVRNNELKNEDDISNVFDSFLNFEIPKNENKFHFKFQYKTIESNTSTDIGVISLRYSKHKCICFIEAKRLPTPVYSGSQETEYVCYKNVTKQGGIERFKTCKHGNKLPFSIMVGYIQQENSSHWYKKINEWIDGQISKSSNKEITWLEEDKLVKETSFSNSKITKYNSTHSKKNFTKIRLAHYWFELKNN</sequence>
<name>A0A1M5F0E7_9FLAO</name>